<evidence type="ECO:0000256" key="1">
    <source>
        <dbReference type="SAM" id="MobiDB-lite"/>
    </source>
</evidence>
<feature type="transmembrane region" description="Helical" evidence="2">
    <location>
        <begin position="39"/>
        <end position="58"/>
    </location>
</feature>
<evidence type="ECO:0000259" key="3">
    <source>
        <dbReference type="Pfam" id="PF03703"/>
    </source>
</evidence>
<dbReference type="PANTHER" id="PTHR34473:SF2">
    <property type="entry name" value="UPF0699 TRANSMEMBRANE PROTEIN YDBT"/>
    <property type="match status" value="1"/>
</dbReference>
<feature type="region of interest" description="Disordered" evidence="1">
    <location>
        <begin position="477"/>
        <end position="570"/>
    </location>
</feature>
<evidence type="ECO:0000313" key="5">
    <source>
        <dbReference type="Proteomes" id="UP000239187"/>
    </source>
</evidence>
<feature type="domain" description="YdbS-like PH" evidence="3">
    <location>
        <begin position="394"/>
        <end position="457"/>
    </location>
</feature>
<feature type="compositionally biased region" description="Basic and acidic residues" evidence="1">
    <location>
        <begin position="527"/>
        <end position="541"/>
    </location>
</feature>
<proteinExistence type="predicted"/>
<feature type="domain" description="YdbS-like PH" evidence="3">
    <location>
        <begin position="271"/>
        <end position="340"/>
    </location>
</feature>
<feature type="domain" description="YdbS-like PH" evidence="3">
    <location>
        <begin position="100"/>
        <end position="179"/>
    </location>
</feature>
<reference evidence="4 5" key="1">
    <citation type="submission" date="2017-11" db="EMBL/GenBank/DDBJ databases">
        <title>Draft genome of Arthrobacter agilis strain UMCV2, a plant growth-promoting rhizobacterium and biocontrol capacity of phytopathogenic fungi.</title>
        <authorList>
            <person name="Martinez-Camara R."/>
            <person name="Santoyo G."/>
            <person name="Moreno-Hagelsieb G."/>
            <person name="Valencia-Cantero E."/>
        </authorList>
    </citation>
    <scope>NUCLEOTIDE SEQUENCE [LARGE SCALE GENOMIC DNA]</scope>
    <source>
        <strain evidence="4 5">UMCV2</strain>
    </source>
</reference>
<organism evidence="4 5">
    <name type="scientific">Arthrobacter agilis</name>
    <dbReference type="NCBI Taxonomy" id="37921"/>
    <lineage>
        <taxon>Bacteria</taxon>
        <taxon>Bacillati</taxon>
        <taxon>Actinomycetota</taxon>
        <taxon>Actinomycetes</taxon>
        <taxon>Micrococcales</taxon>
        <taxon>Micrococcaceae</taxon>
        <taxon>Arthrobacter</taxon>
    </lineage>
</organism>
<sequence>MTAPPGSSGGLPAAPAPDGPEATAPPADTWHRVHFISPLVRGWIALVAILYFVGRDWFEGLFSGGSRERGPLPEGIGLLVAGGIVLGVVVVVAAAFLVSWYFTRYQVTAEHVRVHSGVVFRQQRQARLDRVQAIDIVQPFLARIFGLAELKFEVADAGESAVRLAFLKLADARRLRATILARAAGVDPDPEHPEEAVEAPEREVVAIPPARVVGAAVLSGTTVALVVAAAVVTTLGVVLETPIIATSFIPILIGVVGAYWSALNTGYNFRAATSPDGIRMRYGLLDTRSQTVPPGRVQALSIQQSPLWRLKGWYRVTVNVAGYGASVSSEGQARATLLPVGTRDEVLQILALVLPDPGTPRPVEVFTAGMAGRDGAEGFATTPRRARWLAPLAWRRTGFVGTRTALLMRSGVLWRQLVVVPHERTQSLSIEQGPVERRFRVSNLQFQTTPGPVNPRVLLADSATAWELFHGQAARAAEARRRSGPEQWMKPVPGALPAAAATGTTEDTAATADTGAGEAGFTGDTGQTRHDDAGTPQDDARPAPGVRDVMPEVPLYAPAPGGTEEPADGR</sequence>
<dbReference type="PANTHER" id="PTHR34473">
    <property type="entry name" value="UPF0699 TRANSMEMBRANE PROTEIN YDBS"/>
    <property type="match status" value="1"/>
</dbReference>
<dbReference type="AlphaFoldDB" id="A0A2L0UAR8"/>
<dbReference type="EMBL" id="CP024915">
    <property type="protein sequence ID" value="AUZ86355.1"/>
    <property type="molecule type" value="Genomic_DNA"/>
</dbReference>
<keyword evidence="2" id="KW-1133">Transmembrane helix</keyword>
<keyword evidence="2" id="KW-0812">Transmembrane</keyword>
<dbReference type="RefSeq" id="WP_208740355.1">
    <property type="nucleotide sequence ID" value="NZ_CP024915.1"/>
</dbReference>
<feature type="transmembrane region" description="Helical" evidence="2">
    <location>
        <begin position="243"/>
        <end position="262"/>
    </location>
</feature>
<accession>A0A2L0UAR8</accession>
<feature type="compositionally biased region" description="Low complexity" evidence="1">
    <location>
        <begin position="1"/>
        <end position="13"/>
    </location>
</feature>
<evidence type="ECO:0000256" key="2">
    <source>
        <dbReference type="SAM" id="Phobius"/>
    </source>
</evidence>
<feature type="transmembrane region" description="Helical" evidence="2">
    <location>
        <begin position="212"/>
        <end position="237"/>
    </location>
</feature>
<name>A0A2L0UAR8_9MICC</name>
<dbReference type="Pfam" id="PF03703">
    <property type="entry name" value="bPH_2"/>
    <property type="match status" value="3"/>
</dbReference>
<dbReference type="Proteomes" id="UP000239187">
    <property type="component" value="Chromosome"/>
</dbReference>
<evidence type="ECO:0000313" key="4">
    <source>
        <dbReference type="EMBL" id="AUZ86355.1"/>
    </source>
</evidence>
<keyword evidence="2" id="KW-0472">Membrane</keyword>
<feature type="region of interest" description="Disordered" evidence="1">
    <location>
        <begin position="1"/>
        <end position="24"/>
    </location>
</feature>
<gene>
    <name evidence="4" type="ORF">CVO76_00850</name>
</gene>
<feature type="compositionally biased region" description="Low complexity" evidence="1">
    <location>
        <begin position="493"/>
        <end position="526"/>
    </location>
</feature>
<dbReference type="InterPro" id="IPR005182">
    <property type="entry name" value="YdbS-like_PH"/>
</dbReference>
<feature type="transmembrane region" description="Helical" evidence="2">
    <location>
        <begin position="78"/>
        <end position="103"/>
    </location>
</feature>
<protein>
    <recommendedName>
        <fullName evidence="3">YdbS-like PH domain-containing protein</fullName>
    </recommendedName>
</protein>